<keyword evidence="3" id="KW-1185">Reference proteome</keyword>
<dbReference type="Proteomes" id="UP000006591">
    <property type="component" value="Chromosome 3"/>
</dbReference>
<name>A0A0E0GMS6_ORYNI</name>
<dbReference type="HOGENOM" id="CLU_2403211_0_0_1"/>
<reference evidence="2" key="1">
    <citation type="submission" date="2015-04" db="UniProtKB">
        <authorList>
            <consortium name="EnsemblPlants"/>
        </authorList>
    </citation>
    <scope>IDENTIFICATION</scope>
    <source>
        <strain evidence="2">SL10</strain>
    </source>
</reference>
<dbReference type="AlphaFoldDB" id="A0A0E0GMS6"/>
<feature type="region of interest" description="Disordered" evidence="1">
    <location>
        <begin position="22"/>
        <end position="46"/>
    </location>
</feature>
<dbReference type="EnsemblPlants" id="ONIVA03G19490.1">
    <property type="protein sequence ID" value="ONIVA03G19490.1"/>
    <property type="gene ID" value="ONIVA03G19490"/>
</dbReference>
<reference evidence="2" key="2">
    <citation type="submission" date="2018-04" db="EMBL/GenBank/DDBJ databases">
        <title>OnivRS2 (Oryza nivara Reference Sequence Version 2).</title>
        <authorList>
            <person name="Zhang J."/>
            <person name="Kudrna D."/>
            <person name="Lee S."/>
            <person name="Talag J."/>
            <person name="Rajasekar S."/>
            <person name="Welchert J."/>
            <person name="Hsing Y.-I."/>
            <person name="Wing R.A."/>
        </authorList>
    </citation>
    <scope>NUCLEOTIDE SEQUENCE [LARGE SCALE GENOMIC DNA]</scope>
    <source>
        <strain evidence="2">SL10</strain>
    </source>
</reference>
<protein>
    <submittedName>
        <fullName evidence="2">Uncharacterized protein</fullName>
    </submittedName>
</protein>
<evidence type="ECO:0000313" key="2">
    <source>
        <dbReference type="EnsemblPlants" id="ONIVA03G19490.1"/>
    </source>
</evidence>
<proteinExistence type="predicted"/>
<evidence type="ECO:0000313" key="3">
    <source>
        <dbReference type="Proteomes" id="UP000006591"/>
    </source>
</evidence>
<evidence type="ECO:0000256" key="1">
    <source>
        <dbReference type="SAM" id="MobiDB-lite"/>
    </source>
</evidence>
<organism evidence="2">
    <name type="scientific">Oryza nivara</name>
    <name type="common">Indian wild rice</name>
    <name type="synonym">Oryza sativa f. spontanea</name>
    <dbReference type="NCBI Taxonomy" id="4536"/>
    <lineage>
        <taxon>Eukaryota</taxon>
        <taxon>Viridiplantae</taxon>
        <taxon>Streptophyta</taxon>
        <taxon>Embryophyta</taxon>
        <taxon>Tracheophyta</taxon>
        <taxon>Spermatophyta</taxon>
        <taxon>Magnoliopsida</taxon>
        <taxon>Liliopsida</taxon>
        <taxon>Poales</taxon>
        <taxon>Poaceae</taxon>
        <taxon>BOP clade</taxon>
        <taxon>Oryzoideae</taxon>
        <taxon>Oryzeae</taxon>
        <taxon>Oryzinae</taxon>
        <taxon>Oryza</taxon>
    </lineage>
</organism>
<sequence>MDYAAATAETLPDDVVVDEIHRAPPSASNGSATKARRSSRLPHAPRPAAVSFVSLRSRSMISVVGFWDGVGLVTASHGRLRHGTGGVPADGDP</sequence>
<dbReference type="Gramene" id="ONIVA03G19490.1">
    <property type="protein sequence ID" value="ONIVA03G19490.1"/>
    <property type="gene ID" value="ONIVA03G19490"/>
</dbReference>
<accession>A0A0E0GMS6</accession>